<organism evidence="1 2">
    <name type="scientific">Hymenobacter metallicola</name>
    <dbReference type="NCBI Taxonomy" id="2563114"/>
    <lineage>
        <taxon>Bacteria</taxon>
        <taxon>Pseudomonadati</taxon>
        <taxon>Bacteroidota</taxon>
        <taxon>Cytophagia</taxon>
        <taxon>Cytophagales</taxon>
        <taxon>Hymenobacteraceae</taxon>
        <taxon>Hymenobacter</taxon>
    </lineage>
</organism>
<gene>
    <name evidence="1" type="ORF">E5K02_10005</name>
</gene>
<comment type="caution">
    <text evidence="1">The sequence shown here is derived from an EMBL/GenBank/DDBJ whole genome shotgun (WGS) entry which is preliminary data.</text>
</comment>
<sequence>MSTLKITGKPSDNTRLPGTGSFYKYTHVEAYLDRGAKIIDVLREAARIMDSQTASTATGAGDELEQHYWRKLYNQEVEVYAVRKGGVTTISRSTGQTLVVQAPVTGRKKIGYGWNTWTFQYVGDASILNDVAGYFWGQDSRGYGPGGIDSKTDTEVVWGQSASCD</sequence>
<dbReference type="Proteomes" id="UP000298471">
    <property type="component" value="Unassembled WGS sequence"/>
</dbReference>
<evidence type="ECO:0008006" key="3">
    <source>
        <dbReference type="Google" id="ProtNLM"/>
    </source>
</evidence>
<evidence type="ECO:0000313" key="1">
    <source>
        <dbReference type="EMBL" id="TGE29769.1"/>
    </source>
</evidence>
<dbReference type="RefSeq" id="WP_135394535.1">
    <property type="nucleotide sequence ID" value="NZ_SRMB01000001.1"/>
</dbReference>
<dbReference type="AlphaFoldDB" id="A0A4Z0QKI7"/>
<accession>A0A4Z0QKI7</accession>
<reference evidence="1 2" key="1">
    <citation type="submission" date="2019-04" db="EMBL/GenBank/DDBJ databases">
        <authorList>
            <person name="Feng G."/>
            <person name="Zhang J."/>
            <person name="Zhu H."/>
        </authorList>
    </citation>
    <scope>NUCLEOTIDE SEQUENCE [LARGE SCALE GENOMIC DNA]</scope>
    <source>
        <strain evidence="1 2">9PBR-1</strain>
    </source>
</reference>
<protein>
    <recommendedName>
        <fullName evidence="3">Bacterial HORMA domain-containing protein</fullName>
    </recommendedName>
</protein>
<proteinExistence type="predicted"/>
<name>A0A4Z0QKI7_9BACT</name>
<dbReference type="EMBL" id="SRMB01000001">
    <property type="protein sequence ID" value="TGE29769.1"/>
    <property type="molecule type" value="Genomic_DNA"/>
</dbReference>
<keyword evidence="2" id="KW-1185">Reference proteome</keyword>
<evidence type="ECO:0000313" key="2">
    <source>
        <dbReference type="Proteomes" id="UP000298471"/>
    </source>
</evidence>